<accession>A0A6J7AY75</accession>
<dbReference type="AlphaFoldDB" id="A0A6J7AY75"/>
<dbReference type="GO" id="GO:0016757">
    <property type="term" value="F:glycosyltransferase activity"/>
    <property type="evidence" value="ECO:0007669"/>
    <property type="project" value="UniProtKB-KW"/>
</dbReference>
<dbReference type="EMBL" id="CAFARE010000004">
    <property type="protein sequence ID" value="CAB4838136.1"/>
    <property type="molecule type" value="Genomic_DNA"/>
</dbReference>
<evidence type="ECO:0000256" key="2">
    <source>
        <dbReference type="ARBA" id="ARBA00022679"/>
    </source>
</evidence>
<dbReference type="Gene3D" id="2.115.10.20">
    <property type="entry name" value="Glycosyl hydrolase domain, family 43"/>
    <property type="match status" value="1"/>
</dbReference>
<dbReference type="EMBL" id="CAFBRA010000050">
    <property type="protein sequence ID" value="CAB5075537.1"/>
    <property type="molecule type" value="Genomic_DNA"/>
</dbReference>
<evidence type="ECO:0000256" key="1">
    <source>
        <dbReference type="ARBA" id="ARBA00022676"/>
    </source>
</evidence>
<gene>
    <name evidence="3" type="ORF">UFOPK3232_00258</name>
    <name evidence="4" type="ORF">UFOPK4382_00837</name>
</gene>
<dbReference type="PANTHER" id="PTHR34106:SF5">
    <property type="entry name" value="GLYCOSIDASE"/>
    <property type="match status" value="1"/>
</dbReference>
<evidence type="ECO:0000313" key="4">
    <source>
        <dbReference type="EMBL" id="CAB5075537.1"/>
    </source>
</evidence>
<evidence type="ECO:0000313" key="3">
    <source>
        <dbReference type="EMBL" id="CAB4838136.1"/>
    </source>
</evidence>
<protein>
    <submittedName>
        <fullName evidence="3">Unannotated protein</fullName>
    </submittedName>
</protein>
<dbReference type="Pfam" id="PF04041">
    <property type="entry name" value="Glyco_hydro_130"/>
    <property type="match status" value="1"/>
</dbReference>
<dbReference type="InterPro" id="IPR007184">
    <property type="entry name" value="Mannoside_phosphorylase"/>
</dbReference>
<sequence length="349" mass="39151">MSTYNDILREKYLEAFNQEIREEISGLTEGQFINRYDASKPWSVGPFSKCDPLTFRKTSQMPDPTGIEWTSSSIFNPSIIEKDGKLFLFYRAAVKKESLGSRIGLAIYTPGTGWEESSSNPVMYPSQANEILSVEDPKVYKYGNDQYIMFYNGVWSASDEEVQNYEKAYGAIAVDINYALSSDLIHWEKKGLVVPYDISKLWAKGAVIPRDASGAAVKINGEYLMFISEGCGGKQVIGHSPDMITWSFEVRTYLNLPESMGTHIYEVATAVIDGENMILDFMYNSHTDEHLGAQALYSLSNITEPKEFSDNSTLAWGGMIAYQGDWLFAQGWDAPAGSEEIYFYSAKKS</sequence>
<keyword evidence="1" id="KW-0328">Glycosyltransferase</keyword>
<reference evidence="3" key="1">
    <citation type="submission" date="2020-05" db="EMBL/GenBank/DDBJ databases">
        <authorList>
            <person name="Chiriac C."/>
            <person name="Salcher M."/>
            <person name="Ghai R."/>
            <person name="Kavagutti S V."/>
        </authorList>
    </citation>
    <scope>NUCLEOTIDE SEQUENCE</scope>
</reference>
<organism evidence="3">
    <name type="scientific">freshwater metagenome</name>
    <dbReference type="NCBI Taxonomy" id="449393"/>
    <lineage>
        <taxon>unclassified sequences</taxon>
        <taxon>metagenomes</taxon>
        <taxon>ecological metagenomes</taxon>
    </lineage>
</organism>
<dbReference type="PANTHER" id="PTHR34106">
    <property type="entry name" value="GLYCOSIDASE"/>
    <property type="match status" value="1"/>
</dbReference>
<dbReference type="SUPFAM" id="SSF75005">
    <property type="entry name" value="Arabinanase/levansucrase/invertase"/>
    <property type="match status" value="1"/>
</dbReference>
<dbReference type="InterPro" id="IPR023296">
    <property type="entry name" value="Glyco_hydro_beta-prop_sf"/>
</dbReference>
<proteinExistence type="predicted"/>
<name>A0A6J7AY75_9ZZZZ</name>
<keyword evidence="2" id="KW-0808">Transferase</keyword>